<name>A0A1H3A2X8_9BACL</name>
<dbReference type="AlphaFoldDB" id="A0A1H3A2X8"/>
<dbReference type="InterPro" id="IPR042099">
    <property type="entry name" value="ANL_N_sf"/>
</dbReference>
<sequence>MFQRELETLSRKDLVRLQEDRLRETVERVWHRVPFYREKLESTGVHPTSLRGLEDLHRLPFTYKKDLRDQYPFGLFAVDRQDVVRIHASSGTRGKPTVVGYTRRDITCWAEVCARAIAIAGGRPGDVFHNAYGYGLFTGGLGMHYGAELLGAVTVPVSGGNRSRQITLIHDFAPRGVAGTPSFLLSLAEMMMAEGVDPLDTSIEYGIFGAEPWSEEMRQALEGIWGIDALDIYGLSEVIGPGVSMECREGKNGLHIAEDHFLPEIVDPNTGEPLSDGQEGELVFTSLTKEAFPILRYRTGDIASLTREACRCGRTHARMSRIKGRIDDMLIIRGVNVFPSEIEPVVLGMKEFAPHYRLLVNRVDTLDALTLEVEVNPEFFGTKGGSHFDPTDDESHRLSANLRQRLKEILGVTTEINLMEPGTLPRSEGKAVRVIDQRDAMLRR</sequence>
<evidence type="ECO:0000313" key="12">
    <source>
        <dbReference type="EMBL" id="SDX23973.1"/>
    </source>
</evidence>
<comment type="pathway">
    <text evidence="4 9">Aromatic compound metabolism; phenylacetate degradation.</text>
</comment>
<dbReference type="InterPro" id="IPR011880">
    <property type="entry name" value="PA_CoA_ligase"/>
</dbReference>
<evidence type="ECO:0000256" key="7">
    <source>
        <dbReference type="ARBA" id="ARBA00068695"/>
    </source>
</evidence>
<comment type="catalytic activity">
    <reaction evidence="9">
        <text>2-phenylacetate + ATP + CoA = phenylacetyl-CoA + AMP + diphosphate</text>
        <dbReference type="Rhea" id="RHEA:20956"/>
        <dbReference type="ChEBI" id="CHEBI:18401"/>
        <dbReference type="ChEBI" id="CHEBI:30616"/>
        <dbReference type="ChEBI" id="CHEBI:33019"/>
        <dbReference type="ChEBI" id="CHEBI:57287"/>
        <dbReference type="ChEBI" id="CHEBI:57390"/>
        <dbReference type="ChEBI" id="CHEBI:456215"/>
        <dbReference type="EC" id="6.2.1.30"/>
    </reaction>
</comment>
<dbReference type="Pfam" id="PF00501">
    <property type="entry name" value="AMP-binding"/>
    <property type="match status" value="1"/>
</dbReference>
<dbReference type="RefSeq" id="WP_091741326.1">
    <property type="nucleotide sequence ID" value="NZ_FNNQ01000012.1"/>
</dbReference>
<feature type="domain" description="AMP-dependent ligase C-terminal" evidence="11">
    <location>
        <begin position="334"/>
        <end position="438"/>
    </location>
</feature>
<evidence type="ECO:0000313" key="13">
    <source>
        <dbReference type="Proteomes" id="UP000198534"/>
    </source>
</evidence>
<dbReference type="CDD" id="cd05913">
    <property type="entry name" value="PaaK"/>
    <property type="match status" value="1"/>
</dbReference>
<gene>
    <name evidence="12" type="ORF">SAMN05444487_112106</name>
</gene>
<organism evidence="12 13">
    <name type="scientific">Marininema mesophilum</name>
    <dbReference type="NCBI Taxonomy" id="1048340"/>
    <lineage>
        <taxon>Bacteria</taxon>
        <taxon>Bacillati</taxon>
        <taxon>Bacillota</taxon>
        <taxon>Bacilli</taxon>
        <taxon>Bacillales</taxon>
        <taxon>Thermoactinomycetaceae</taxon>
        <taxon>Marininema</taxon>
    </lineage>
</organism>
<dbReference type="InterPro" id="IPR000873">
    <property type="entry name" value="AMP-dep_synth/lig_dom"/>
</dbReference>
<dbReference type="Proteomes" id="UP000198534">
    <property type="component" value="Unassembled WGS sequence"/>
</dbReference>
<dbReference type="FunFam" id="3.40.50.12780:FF:000016">
    <property type="entry name" value="Phenylacetate-coenzyme A ligase"/>
    <property type="match status" value="1"/>
</dbReference>
<evidence type="ECO:0000256" key="2">
    <source>
        <dbReference type="ARBA" id="ARBA00022598"/>
    </source>
</evidence>
<keyword evidence="3 9" id="KW-0547">Nucleotide-binding</keyword>
<dbReference type="Gene3D" id="3.40.50.12780">
    <property type="entry name" value="N-terminal domain of ligase-like"/>
    <property type="match status" value="1"/>
</dbReference>
<keyword evidence="2 9" id="KW-0436">Ligase</keyword>
<reference evidence="12 13" key="1">
    <citation type="submission" date="2016-10" db="EMBL/GenBank/DDBJ databases">
        <authorList>
            <person name="de Groot N.N."/>
        </authorList>
    </citation>
    <scope>NUCLEOTIDE SEQUENCE [LARGE SCALE GENOMIC DNA]</scope>
    <source>
        <strain evidence="12 13">DSM 45610</strain>
    </source>
</reference>
<dbReference type="PANTHER" id="PTHR43439:SF1">
    <property type="entry name" value="PHENYLACETATE-COENZYME A LIGASE"/>
    <property type="match status" value="1"/>
</dbReference>
<comment type="subunit">
    <text evidence="1">Monomer.</text>
</comment>
<evidence type="ECO:0000259" key="10">
    <source>
        <dbReference type="Pfam" id="PF00501"/>
    </source>
</evidence>
<dbReference type="STRING" id="1048340.SAMN05444487_112106"/>
<evidence type="ECO:0000256" key="3">
    <source>
        <dbReference type="ARBA" id="ARBA00022741"/>
    </source>
</evidence>
<dbReference type="InterPro" id="IPR045851">
    <property type="entry name" value="AMP-bd_C_sf"/>
</dbReference>
<dbReference type="GO" id="GO:0010124">
    <property type="term" value="P:phenylacetate catabolic process"/>
    <property type="evidence" value="ECO:0007669"/>
    <property type="project" value="UniProtKB-UniRule"/>
</dbReference>
<dbReference type="PIRSF" id="PIRSF006444">
    <property type="entry name" value="PaaK"/>
    <property type="match status" value="1"/>
</dbReference>
<comment type="function">
    <text evidence="9">Catalyzes the activation of phenylacetic acid (PA) to phenylacetyl-CoA (PA-CoA).</text>
</comment>
<keyword evidence="13" id="KW-1185">Reference proteome</keyword>
<dbReference type="SUPFAM" id="SSF56801">
    <property type="entry name" value="Acetyl-CoA synthetase-like"/>
    <property type="match status" value="1"/>
</dbReference>
<comment type="similarity">
    <text evidence="5 9">Belongs to the phenylacetyl-CoA ligase family.</text>
</comment>
<dbReference type="Pfam" id="PF14535">
    <property type="entry name" value="AMP-binding_C_2"/>
    <property type="match status" value="1"/>
</dbReference>
<dbReference type="OrthoDB" id="580775at2"/>
<evidence type="ECO:0000256" key="6">
    <source>
        <dbReference type="ARBA" id="ARBA00066629"/>
    </source>
</evidence>
<evidence type="ECO:0000256" key="9">
    <source>
        <dbReference type="PIRNR" id="PIRNR006444"/>
    </source>
</evidence>
<dbReference type="UniPathway" id="UPA00930"/>
<dbReference type="InterPro" id="IPR051414">
    <property type="entry name" value="Adenylate-forming_Reductase"/>
</dbReference>
<evidence type="ECO:0000256" key="1">
    <source>
        <dbReference type="ARBA" id="ARBA00011245"/>
    </source>
</evidence>
<dbReference type="InterPro" id="IPR028154">
    <property type="entry name" value="AMP-dep_Lig_C"/>
</dbReference>
<dbReference type="EC" id="6.2.1.30" evidence="6 9"/>
<proteinExistence type="inferred from homology"/>
<evidence type="ECO:0000256" key="5">
    <source>
        <dbReference type="ARBA" id="ARBA00061566"/>
    </source>
</evidence>
<feature type="domain" description="AMP-dependent synthetase/ligase" evidence="10">
    <location>
        <begin position="77"/>
        <end position="285"/>
    </location>
</feature>
<accession>A0A1H3A2X8</accession>
<evidence type="ECO:0000256" key="4">
    <source>
        <dbReference type="ARBA" id="ARBA00060591"/>
    </source>
</evidence>
<dbReference type="EMBL" id="FNNQ01000012">
    <property type="protein sequence ID" value="SDX23973.1"/>
    <property type="molecule type" value="Genomic_DNA"/>
</dbReference>
<protein>
    <recommendedName>
        <fullName evidence="7 9">Phenylacetate-coenzyme A ligase</fullName>
        <ecNumber evidence="6 9">6.2.1.30</ecNumber>
    </recommendedName>
    <alternativeName>
        <fullName evidence="8 9">Phenylacetyl-CoA ligase</fullName>
    </alternativeName>
</protein>
<dbReference type="GO" id="GO:0047475">
    <property type="term" value="F:phenylacetate-CoA ligase activity"/>
    <property type="evidence" value="ECO:0007669"/>
    <property type="project" value="UniProtKB-EC"/>
</dbReference>
<evidence type="ECO:0000259" key="11">
    <source>
        <dbReference type="Pfam" id="PF14535"/>
    </source>
</evidence>
<dbReference type="GO" id="GO:0000166">
    <property type="term" value="F:nucleotide binding"/>
    <property type="evidence" value="ECO:0007669"/>
    <property type="project" value="UniProtKB-KW"/>
</dbReference>
<evidence type="ECO:0000256" key="8">
    <source>
        <dbReference type="ARBA" id="ARBA00075111"/>
    </source>
</evidence>
<dbReference type="PANTHER" id="PTHR43439">
    <property type="entry name" value="PHENYLACETATE-COENZYME A LIGASE"/>
    <property type="match status" value="1"/>
</dbReference>
<dbReference type="Gene3D" id="3.30.300.30">
    <property type="match status" value="1"/>
</dbReference>